<feature type="region of interest" description="Disordered" evidence="2">
    <location>
        <begin position="788"/>
        <end position="815"/>
    </location>
</feature>
<feature type="region of interest" description="Disordered" evidence="2">
    <location>
        <begin position="2213"/>
        <end position="2280"/>
    </location>
</feature>
<keyword evidence="1" id="KW-0175">Coiled coil</keyword>
<feature type="compositionally biased region" description="Low complexity" evidence="2">
    <location>
        <begin position="3215"/>
        <end position="3240"/>
    </location>
</feature>
<feature type="region of interest" description="Disordered" evidence="2">
    <location>
        <begin position="3491"/>
        <end position="3510"/>
    </location>
</feature>
<feature type="compositionally biased region" description="Low complexity" evidence="2">
    <location>
        <begin position="874"/>
        <end position="890"/>
    </location>
</feature>
<sequence length="3583" mass="365327">MEAVQVVCPSGLFPLPARCNIHGPSLSAAGAVHSSRDAQAAAAAAADNQHQLLEQLQGYCNRANTLLALISVQRAQGSACHGTELQELMDDASACIQQALQQAAAAKQPLLLTSSQHTSCFCHLLEQLHLLDVLSASVAAEDQAQQQRTEQQQQQDEQRQWYKVPRLPAQLAGTFLSRLEQQLQAVPGIDAVLAPLVMFCQQNQAAASKLTAQLAGGSTGTGSSTGSGGKPEAIDVSCLSSIQEQHTAARALPLLLRLYFNSNSRAETIAAGKPELLNTKSLERCLAVLAAKPVVPGYADMHVSLTSELETCQPLQELLAARKLKLLPAAPWQLDGKSAAKLNQSYSLQPKVLPLLQQHDELCDLLSQLALEVKQAVAVDRDIEVKAFSDAEKLVDGSITCVHAAKNALLELDAWRLAHGSGAKQWKRPQPQHDADRTAMQSCDRFALQDDDVVPFMDVLGATKGLTGLLTDSSGWLEQLLQVQTIKQLHEFAASTLPALAKLYPRNMRVQSFLKSIYASMQGQLVELKDDTYAPSYATSAAGDVPAAVLTPTGADGQQRQRSLQRQSGPIAEGFEGLKGRFGSKRLSRKASQQQEQQQHDGAGEDAELEAAAAEEQEVMAAAAAVAAAISSGAATAAVQHASSAGSGLQVQKGEPAAGGAYTDAEASSITGAAAEAGAAADEGGEVLGTTGSAAALAAYAAATAAATSSQPVKGKKMKFGKSFMKSIVSAKGKGKPEPSPDPELCSAPAALAAHAELEAMLSEAEAEVAASEEAAAAAAAAAARAMQDSSSGGGSSHSSGLGLAEPREQQGSSRSALQLVLKGLQLQIGDEESSFSRAGEEGLDTSGFSSMCSLSTAFQRPPDVPWEVSPQEGAAAAASSAGDGTSGNSPRSVAAAAAQFESRIAQQTSRRSSRLSSNQAVVGVGATTPLPASPRLLAGEELDLADGTEFELAEASSDGALGPVPSSPRSARRFHFFKFRSILQHHEKLSTQALADAAAAAAALEAAAAKEGDGEAAASGTSARIRAVLSMRRRTAAASAVSAAGAAADGADAADTEEGAAHAADLASGAAAAGEAGAASGSALPGASPRGSQVGEAFDAADVPASMHGAADVADQPSKQGRIGGLMSRAASRMMSLSSRASREPAAAAAPGAAGASSSQQARQGFKGLNFTAKLKKAMVDRRGPAEVAIDGIVLPTLQLDAVPPLACLLQLRVLLEQLMHEIKTETKKHLMIQLQMAAAAAAGGSSAKPDASIARPLRQVKAMIKAVHRMQLVLDYPQQLAAAADMSGLWLSKACSSFFAAEQDQVQQLKSPSAAGLAALMAAEQPQQEGVEGTRLYNLLFDDEQSEGSLRSGSQSSAAQQHTNMTQSRAASPFAEAGSCQDAAADSATAKGGMPMLGSFPAALLAGCMRQLQRLPAELPLLVLHLFWDARDLLQRCGLLHRGLQLLRQQEEACMCCYVQHVVPAAYEHFKRIAAHQTVTSEVLSSCGARSLQPVQPLYFDALLREPCPVVLQGDYAAVTRAAEGQLAQPGALSGSLLPQGLTGKHAGDAVASAAEQQQLAAKQLQVIQELQHALLALQQEQDAVEQQQQQQQQQQQIGDDQQLSRGPSPGPAYGAKSLPVSQAASPEKLSAAAAAQQKRRQGQRSKRRAAAAQAAADDAAPAAVAGQTPLMQRLEQLKLAKQLMQAQQQQAAQALVEAESCSVLDVRQWLLAGLLASLKKDAAAVVARARVSSPSAVVEVQLQAAILQRTHQLVSQYAPLPCSWPQLWERADAADATDSACNSACAQAIAGGVLAMLNTAVYDSEARVLLPAAADAASAAAGLAAAGVLGEVSAALRPLGGFFGRQHLQALLGLAGPAGQAHLLEGLMDKLDEEQGCLLDKLQVMQQQLPPALLQLPPAERYHSAGTVLQFYQQQLSSAFSDPDGSCSAALACLQRIGNCLALLHLLTMQQSVQATPAFMQVAPLLGIIGRPLSDAAAAAECFEYEGAADPPTVQTAGGLASRSCAAGLLMPEVEQLLPSESARHAHEMQTQKELQQEQAWRQLAAQHGQPFDESLLKPGGQLARHRIWQASYFQRLLLGPDAEKVRGSALLLTQTAELRAWRAAQAQECMGPCMERLRRWAGVLQRQLQGLAGEACESEEEAVVQLATPGVQGSNDAATAAAAGQQQYLGSRAGNLPVDDDVRASLAGEVAAGAVAGIGVRENTLYGAAMTPPESPYKEQQEHMAALNQQRDENAADCSAQTEEADDAAQQQQQRSDEQEAAALSGGASEQQQYHGSEASLSLAGSCIAAKPSSQFSLGGIGSRPHISYDDSEAMLTPPALQLDPLSANTSATALGASSAAAGGITLKAGTAATPGLLTSDELQAAAEAAAVAAASLPSSPRAGAAAAAAGSAGMVSIWEAAGAAAAQLPAGSVAPAHAKLAYKALLDSNAQQQDNAAAAGAEQTSQGSRTYGLAELVGEVSDALSSARSDAGASSSSQRGVSSRQVLLQVAEGQQEQQAAADAREAEKAKQRSAGMAAGSGRSSHCQSPSGLQRSSLPGTLEDAAGSEDDTASESDVEQESWRSSRQRPRSRLAHRSSGGAPTDAAVEAAVATAGDCSTAEAAAAAAPGSSASPGRVAVPRLGLEALSPAKPGAANDRAAAGAVSSWISSSHAAEGPGGASAAGSSRTASSGATGSNCSQVSGASSCPTSSRRRGEEPNRQQRQQAGSSSSEADEASKTGRGEVEADGSYPAPNVNDLLFESTCCELVRVKDENDVLRSELEMLKNQLQNRDTSLALLSGNLFTPRPSERGSTEQRPPTVPEDGMLSARSRTITPRGTQLSSEAAAGQAPAVAVAAAGSSTAGQQRVESADGSADVTVSSGGGTEAAKEIPAACASAAAAAAAASPGAAGATAAKLQPRGLGLSAGLIKGPAGLGLSPEPSDLRIESSKISMRAQQPSPLPPTLSTCGDEEDSDSSSDDSSSTADDGGNEDMAGGLPATRKLKLPAAVNTSRNNSSGSSHAAQLAVAMSALKFALLLGVAQGQAGGSAAAAATGGDSSNATGQATAAATPQASPLKRLVRAASVTAASGADAAAAGEQPTRAGSIAAAAAGEHTAAACSSMQADVADSLQVPAAAAARGGRAAPLQHPAGSGCIAGGGYGDGPLLASAVLLQLAGQARKHALLDATSRIAHWVEYDAVKVSGAAGADSTAEAGAAAGGGAAAGAAGDGSGAATPQLPGGLQTPGGISASAASSIALPKPRSKKRQEEEAEEEAQMRKQQAAEQLLLQRLAAAARQAERVAKDGASLAERFAPAAPAHNQHVQVKVHRVDKAALLAQREASAAGVNPNAPNAAAAELGRGSRFSSMAGVGASAGFSQPGTPPAQEYAVLAVPVQQELLQFAPHVRPWAGLTPSHWPIQSHPSLPMQRPRPLLLPAAGGKAGAARAGVAAGAGGVVGPAGRLLPGVGVGANAGLVAAARAVHAREALLATMPRTAVYSFSVMSDHNRSGRMDDGYSKAPSTADLDNLEDISPRKAGRHTSAAAAAAAARLGGMGAAGVADQLGGYSASEASSPSKSPTRSPSKRQQAVAHAGGLLASLVG</sequence>
<feature type="compositionally biased region" description="Low complexity" evidence="2">
    <location>
        <begin position="2497"/>
        <end position="2506"/>
    </location>
</feature>
<feature type="compositionally biased region" description="Low complexity" evidence="2">
    <location>
        <begin position="2706"/>
        <end position="2716"/>
    </location>
</feature>
<feature type="compositionally biased region" description="Polar residues" evidence="2">
    <location>
        <begin position="2682"/>
        <end position="2695"/>
    </location>
</feature>
<feature type="compositionally biased region" description="Low complexity" evidence="2">
    <location>
        <begin position="1349"/>
        <end position="1363"/>
    </location>
</feature>
<feature type="region of interest" description="Disordered" evidence="2">
    <location>
        <begin position="2935"/>
        <end position="2981"/>
    </location>
</feature>
<gene>
    <name evidence="3" type="ORF">BQ4739_LOCUS1076</name>
</gene>
<feature type="compositionally biased region" description="Low complexity" evidence="2">
    <location>
        <begin position="558"/>
        <end position="568"/>
    </location>
</feature>
<evidence type="ECO:0000256" key="1">
    <source>
        <dbReference type="SAM" id="Coils"/>
    </source>
</evidence>
<feature type="region of interest" description="Disordered" evidence="2">
    <location>
        <begin position="3547"/>
        <end position="3575"/>
    </location>
</feature>
<dbReference type="PANTHER" id="PTHR12195">
    <property type="entry name" value="CYTOPLASMIC FMR1-INTERACTING PROTEIN-RELATED"/>
    <property type="match status" value="1"/>
</dbReference>
<feature type="region of interest" description="Disordered" evidence="2">
    <location>
        <begin position="1349"/>
        <end position="1373"/>
    </location>
</feature>
<dbReference type="EMBL" id="FNXT01000074">
    <property type="protein sequence ID" value="SZX60537.1"/>
    <property type="molecule type" value="Genomic_DNA"/>
</dbReference>
<accession>A0A383V4J1</accession>
<dbReference type="Pfam" id="PF05994">
    <property type="entry name" value="FragX_IP"/>
    <property type="match status" value="1"/>
</dbReference>
<organism evidence="3 4">
    <name type="scientific">Tetradesmus obliquus</name>
    <name type="common">Green alga</name>
    <name type="synonym">Acutodesmus obliquus</name>
    <dbReference type="NCBI Taxonomy" id="3088"/>
    <lineage>
        <taxon>Eukaryota</taxon>
        <taxon>Viridiplantae</taxon>
        <taxon>Chlorophyta</taxon>
        <taxon>core chlorophytes</taxon>
        <taxon>Chlorophyceae</taxon>
        <taxon>CS clade</taxon>
        <taxon>Sphaeropleales</taxon>
        <taxon>Scenedesmaceae</taxon>
        <taxon>Tetradesmus</taxon>
    </lineage>
</organism>
<feature type="compositionally biased region" description="Basic residues" evidence="2">
    <location>
        <begin position="2570"/>
        <end position="2580"/>
    </location>
</feature>
<feature type="compositionally biased region" description="Low complexity" evidence="2">
    <location>
        <begin position="2667"/>
        <end position="2681"/>
    </location>
</feature>
<feature type="compositionally biased region" description="Low complexity" evidence="2">
    <location>
        <begin position="3033"/>
        <end position="3057"/>
    </location>
</feature>
<evidence type="ECO:0000313" key="3">
    <source>
        <dbReference type="EMBL" id="SZX60537.1"/>
    </source>
</evidence>
<feature type="region of interest" description="Disordered" evidence="2">
    <location>
        <begin position="862"/>
        <end position="895"/>
    </location>
</feature>
<feature type="compositionally biased region" description="Low complexity" evidence="2">
    <location>
        <begin position="1625"/>
        <end position="1639"/>
    </location>
</feature>
<feature type="compositionally biased region" description="Low complexity" evidence="2">
    <location>
        <begin position="3549"/>
        <end position="3567"/>
    </location>
</feature>
<feature type="compositionally biased region" description="Acidic residues" evidence="2">
    <location>
        <begin position="2550"/>
        <end position="2564"/>
    </location>
</feature>
<feature type="region of interest" description="Disordered" evidence="2">
    <location>
        <begin position="3202"/>
        <end position="3263"/>
    </location>
</feature>
<feature type="region of interest" description="Disordered" evidence="2">
    <location>
        <begin position="2497"/>
        <end position="2591"/>
    </location>
</feature>
<dbReference type="InterPro" id="IPR008081">
    <property type="entry name" value="Cytoplasmic_FMR1-int"/>
</dbReference>
<feature type="compositionally biased region" description="Basic residues" evidence="2">
    <location>
        <begin position="1640"/>
        <end position="1652"/>
    </location>
</feature>
<dbReference type="STRING" id="3088.A0A383V4J1"/>
<feature type="region of interest" description="Disordered" evidence="2">
    <location>
        <begin position="2848"/>
        <end position="2868"/>
    </location>
</feature>
<feature type="region of interest" description="Disordered" evidence="2">
    <location>
        <begin position="549"/>
        <end position="612"/>
    </location>
</feature>
<feature type="region of interest" description="Disordered" evidence="2">
    <location>
        <begin position="3033"/>
        <end position="3058"/>
    </location>
</feature>
<proteinExistence type="predicted"/>
<dbReference type="GO" id="GO:0031267">
    <property type="term" value="F:small GTPase binding"/>
    <property type="evidence" value="ECO:0007669"/>
    <property type="project" value="InterPro"/>
</dbReference>
<evidence type="ECO:0000256" key="2">
    <source>
        <dbReference type="SAM" id="MobiDB-lite"/>
    </source>
</evidence>
<feature type="region of interest" description="Disordered" evidence="2">
    <location>
        <begin position="2788"/>
        <end position="2812"/>
    </location>
</feature>
<feature type="region of interest" description="Disordered" evidence="2">
    <location>
        <begin position="1135"/>
        <end position="1162"/>
    </location>
</feature>
<evidence type="ECO:0000313" key="4">
    <source>
        <dbReference type="Proteomes" id="UP000256970"/>
    </source>
</evidence>
<feature type="compositionally biased region" description="Low complexity" evidence="2">
    <location>
        <begin position="1589"/>
        <end position="1606"/>
    </location>
</feature>
<feature type="region of interest" description="Disordered" evidence="2">
    <location>
        <begin position="2655"/>
        <end position="2738"/>
    </location>
</feature>
<feature type="compositionally biased region" description="Basic and acidic residues" evidence="2">
    <location>
        <begin position="2720"/>
        <end position="2729"/>
    </location>
</feature>
<dbReference type="GO" id="GO:0030833">
    <property type="term" value="P:regulation of actin filament polymerization"/>
    <property type="evidence" value="ECO:0007669"/>
    <property type="project" value="InterPro"/>
</dbReference>
<reference evidence="3 4" key="1">
    <citation type="submission" date="2016-10" db="EMBL/GenBank/DDBJ databases">
        <authorList>
            <person name="Cai Z."/>
        </authorList>
    </citation>
    <scope>NUCLEOTIDE SEQUENCE [LARGE SCALE GENOMIC DNA]</scope>
</reference>
<feature type="region of interest" description="Disordered" evidence="2">
    <location>
        <begin position="2472"/>
        <end position="2491"/>
    </location>
</feature>
<name>A0A383V4J1_TETOB</name>
<feature type="coiled-coil region" evidence="1">
    <location>
        <begin position="755"/>
        <end position="782"/>
    </location>
</feature>
<feature type="compositionally biased region" description="Low complexity" evidence="2">
    <location>
        <begin position="1653"/>
        <end position="1666"/>
    </location>
</feature>
<feature type="region of interest" description="Disordered" evidence="2">
    <location>
        <begin position="1589"/>
        <end position="1666"/>
    </location>
</feature>
<feature type="compositionally biased region" description="Gly residues" evidence="2">
    <location>
        <begin position="3202"/>
        <end position="3214"/>
    </location>
</feature>
<feature type="compositionally biased region" description="Acidic residues" evidence="2">
    <location>
        <begin position="2953"/>
        <end position="2962"/>
    </location>
</feature>
<feature type="compositionally biased region" description="Polar residues" evidence="2">
    <location>
        <begin position="2530"/>
        <end position="2543"/>
    </location>
</feature>
<dbReference type="Proteomes" id="UP000256970">
    <property type="component" value="Unassembled WGS sequence"/>
</dbReference>
<feature type="compositionally biased region" description="Low complexity" evidence="2">
    <location>
        <begin position="2517"/>
        <end position="2529"/>
    </location>
</feature>
<protein>
    <submittedName>
        <fullName evidence="3">Uncharacterized protein</fullName>
    </submittedName>
</protein>
<keyword evidence="4" id="KW-1185">Reference proteome</keyword>